<sequence length="984" mass="104416">MSNQCSPKSHASSSHIPVVSPRPARANFPASLSLPQLPGSSQPRRASGGSTPSQTSPASASSASGAVGGNSGIPSFRSLRNLLPFGPGKSQPSTAPTQHARVFSTPSKTQFFGSMRRSMTGERKNSGSSYVRSPQLENSPVLSIEAPADGDIREKYEQDLTEELDVKFEDPFRSASRSASSAPSHSPDPPPDNDFLPDGVGSSLAGGAPVSTDLSTIIEAENSGISKHIPSLDSSSSFGSPPTPPSKDHSRSASPFHLSPPSPVVSPSPSPVNLEFLRPGISHKPSHGSDNSYTSEMDLSTSKLTAEVRDAMQSGAGSKWLHGANGVVIDAAHGSVTPTTPSEGDQENENDTYKLSVEPSFNISALDPDLAALLSPHRVGHRSAHGNADEPTIRRALNSITPPPLTPPRLSPSSPSFPTAPTESSPVRRRPVPSRVTSASFLPRPKPSPFNSRRSGSTSSVSGQSSPERATFDEAPKRRPPSSPLASGSATLQEYTPEPASPSRNSISLSQRQAAGPSARCPPVTQSRLVTPARRAPSTNTTRPPLRHTASTGTPESVSPSRASSALGAASTTRKPYNPRTELRNRKRSMSMDTPSPESLYPRHTASSGITRPSSAMSSRVRPSVELLGPRTVKAFAAAGLLGRDQENLSAGFSPRSSESASRSGYAPSRAGFSEASAGSHGRSRTMTLSDAGGARPPNESPTFSIQRTALSRGSTAPTSVSAASSSAHTHNQIQDQLQAQKEKHESEMGALIAALSDSQRTTKLLREENGELRDRIADLEARLEDADEYIRRLNTPPPPSAQTLPRMAIDRLSRSRNGSMEFLPKRSQLRMEVFKPPPRNLSPERFLPPSPDRAESASMSSNRHRLKRISTSSSVFPAPPRDMTMLMHEEGHMSDRSGAAAFSGSTHSPPSSPTMILPKFNHGRTRSVSSGNYSGTNASFSMTDATGSPRSLFLRPEHELHLGDMASLDLSGDISYDDDAERG</sequence>
<feature type="region of interest" description="Disordered" evidence="1">
    <location>
        <begin position="378"/>
        <end position="623"/>
    </location>
</feature>
<dbReference type="OrthoDB" id="3216045at2759"/>
<accession>A0A0C9SKG5</accession>
<evidence type="ECO:0000313" key="2">
    <source>
        <dbReference type="EMBL" id="KII83696.1"/>
    </source>
</evidence>
<feature type="region of interest" description="Disordered" evidence="1">
    <location>
        <begin position="965"/>
        <end position="984"/>
    </location>
</feature>
<feature type="compositionally biased region" description="Basic and acidic residues" evidence="1">
    <location>
        <begin position="150"/>
        <end position="172"/>
    </location>
</feature>
<feature type="compositionally biased region" description="Polar residues" evidence="1">
    <location>
        <begin position="126"/>
        <end position="141"/>
    </location>
</feature>
<gene>
    <name evidence="2" type="ORF">PLICRDRAFT_180048</name>
</gene>
<feature type="compositionally biased region" description="Polar residues" evidence="1">
    <location>
        <begin position="502"/>
        <end position="513"/>
    </location>
</feature>
<dbReference type="AlphaFoldDB" id="A0A0C9SKG5"/>
<feature type="compositionally biased region" description="Pro residues" evidence="1">
    <location>
        <begin position="401"/>
        <end position="410"/>
    </location>
</feature>
<feature type="region of interest" description="Disordered" evidence="1">
    <location>
        <begin position="333"/>
        <end position="353"/>
    </location>
</feature>
<dbReference type="Proteomes" id="UP000053263">
    <property type="component" value="Unassembled WGS sequence"/>
</dbReference>
<feature type="compositionally biased region" description="Polar residues" evidence="1">
    <location>
        <begin position="729"/>
        <end position="740"/>
    </location>
</feature>
<name>A0A0C9SKG5_PLICR</name>
<feature type="compositionally biased region" description="Low complexity" evidence="1">
    <location>
        <begin position="173"/>
        <end position="185"/>
    </location>
</feature>
<feature type="compositionally biased region" description="Low complexity" evidence="1">
    <location>
        <begin position="715"/>
        <end position="728"/>
    </location>
</feature>
<feature type="compositionally biased region" description="Polar residues" evidence="1">
    <location>
        <begin position="701"/>
        <end position="714"/>
    </location>
</feature>
<keyword evidence="3" id="KW-1185">Reference proteome</keyword>
<feature type="compositionally biased region" description="Low complexity" evidence="1">
    <location>
        <begin position="29"/>
        <end position="65"/>
    </location>
</feature>
<reference evidence="2 3" key="1">
    <citation type="submission" date="2014-06" db="EMBL/GenBank/DDBJ databases">
        <title>Evolutionary Origins and Diversification of the Mycorrhizal Mutualists.</title>
        <authorList>
            <consortium name="DOE Joint Genome Institute"/>
            <consortium name="Mycorrhizal Genomics Consortium"/>
            <person name="Kohler A."/>
            <person name="Kuo A."/>
            <person name="Nagy L.G."/>
            <person name="Floudas D."/>
            <person name="Copeland A."/>
            <person name="Barry K.W."/>
            <person name="Cichocki N."/>
            <person name="Veneault-Fourrey C."/>
            <person name="LaButti K."/>
            <person name="Lindquist E.A."/>
            <person name="Lipzen A."/>
            <person name="Lundell T."/>
            <person name="Morin E."/>
            <person name="Murat C."/>
            <person name="Riley R."/>
            <person name="Ohm R."/>
            <person name="Sun H."/>
            <person name="Tunlid A."/>
            <person name="Henrissat B."/>
            <person name="Grigoriev I.V."/>
            <person name="Hibbett D.S."/>
            <person name="Martin F."/>
        </authorList>
    </citation>
    <scope>NUCLEOTIDE SEQUENCE [LARGE SCALE GENOMIC DNA]</scope>
    <source>
        <strain evidence="2 3">FD-325 SS-3</strain>
    </source>
</reference>
<proteinExistence type="predicted"/>
<feature type="compositionally biased region" description="Low complexity" evidence="1">
    <location>
        <begin position="231"/>
        <end position="240"/>
    </location>
</feature>
<feature type="region of interest" description="Disordered" evidence="1">
    <location>
        <begin position="895"/>
        <end position="914"/>
    </location>
</feature>
<feature type="compositionally biased region" description="Polar residues" evidence="1">
    <location>
        <begin position="1"/>
        <end position="15"/>
    </location>
</feature>
<dbReference type="CDD" id="cd14724">
    <property type="entry name" value="ZIP_Gal4-like_1"/>
    <property type="match status" value="1"/>
</dbReference>
<feature type="compositionally biased region" description="Low complexity" evidence="1">
    <location>
        <begin position="452"/>
        <end position="466"/>
    </location>
</feature>
<dbReference type="EMBL" id="KN832574">
    <property type="protein sequence ID" value="KII83696.1"/>
    <property type="molecule type" value="Genomic_DNA"/>
</dbReference>
<feature type="compositionally biased region" description="Polar residues" evidence="1">
    <location>
        <begin position="537"/>
        <end position="575"/>
    </location>
</feature>
<protein>
    <submittedName>
        <fullName evidence="2">Uncharacterized protein</fullName>
    </submittedName>
</protein>
<feature type="region of interest" description="Disordered" evidence="1">
    <location>
        <begin position="813"/>
        <end position="883"/>
    </location>
</feature>
<feature type="compositionally biased region" description="Pro residues" evidence="1">
    <location>
        <begin position="836"/>
        <end position="852"/>
    </location>
</feature>
<feature type="compositionally biased region" description="Polar residues" evidence="1">
    <location>
        <begin position="605"/>
        <end position="618"/>
    </location>
</feature>
<feature type="compositionally biased region" description="Polar residues" evidence="1">
    <location>
        <begin position="484"/>
        <end position="494"/>
    </location>
</feature>
<feature type="compositionally biased region" description="Low complexity" evidence="1">
    <location>
        <begin position="650"/>
        <end position="669"/>
    </location>
</feature>
<organism evidence="2 3">
    <name type="scientific">Plicaturopsis crispa FD-325 SS-3</name>
    <dbReference type="NCBI Taxonomy" id="944288"/>
    <lineage>
        <taxon>Eukaryota</taxon>
        <taxon>Fungi</taxon>
        <taxon>Dikarya</taxon>
        <taxon>Basidiomycota</taxon>
        <taxon>Agaricomycotina</taxon>
        <taxon>Agaricomycetes</taxon>
        <taxon>Agaricomycetidae</taxon>
        <taxon>Amylocorticiales</taxon>
        <taxon>Amylocorticiaceae</taxon>
        <taxon>Plicatura</taxon>
        <taxon>Plicaturopsis crispa</taxon>
    </lineage>
</organism>
<feature type="compositionally biased region" description="Polar residues" evidence="1">
    <location>
        <begin position="288"/>
        <end position="298"/>
    </location>
</feature>
<feature type="compositionally biased region" description="Low complexity" evidence="1">
    <location>
        <begin position="411"/>
        <end position="425"/>
    </location>
</feature>
<dbReference type="HOGENOM" id="CLU_297911_0_0_1"/>
<evidence type="ECO:0000313" key="3">
    <source>
        <dbReference type="Proteomes" id="UP000053263"/>
    </source>
</evidence>
<feature type="region of interest" description="Disordered" evidence="1">
    <location>
        <begin position="648"/>
        <end position="746"/>
    </location>
</feature>
<feature type="compositionally biased region" description="Pro residues" evidence="1">
    <location>
        <begin position="258"/>
        <end position="270"/>
    </location>
</feature>
<evidence type="ECO:0000256" key="1">
    <source>
        <dbReference type="SAM" id="MobiDB-lite"/>
    </source>
</evidence>
<feature type="region of interest" description="Disordered" evidence="1">
    <location>
        <begin position="1"/>
        <end position="298"/>
    </location>
</feature>